<reference evidence="2 3" key="1">
    <citation type="submission" date="2021-06" db="EMBL/GenBank/DDBJ databases">
        <title>Caerostris extrusa draft genome.</title>
        <authorList>
            <person name="Kono N."/>
            <person name="Arakawa K."/>
        </authorList>
    </citation>
    <scope>NUCLEOTIDE SEQUENCE [LARGE SCALE GENOMIC DNA]</scope>
</reference>
<protein>
    <submittedName>
        <fullName evidence="2">Uncharacterized protein</fullName>
    </submittedName>
</protein>
<gene>
    <name evidence="2" type="ORF">CEXT_782221</name>
</gene>
<dbReference type="EMBL" id="BPLR01009916">
    <property type="protein sequence ID" value="GIY35459.1"/>
    <property type="molecule type" value="Genomic_DNA"/>
</dbReference>
<evidence type="ECO:0000313" key="2">
    <source>
        <dbReference type="EMBL" id="GIY35459.1"/>
    </source>
</evidence>
<accession>A0AAV4SQ72</accession>
<keyword evidence="1" id="KW-0175">Coiled coil</keyword>
<dbReference type="Proteomes" id="UP001054945">
    <property type="component" value="Unassembled WGS sequence"/>
</dbReference>
<feature type="coiled-coil region" evidence="1">
    <location>
        <begin position="32"/>
        <end position="59"/>
    </location>
</feature>
<dbReference type="AlphaFoldDB" id="A0AAV4SQ72"/>
<proteinExistence type="predicted"/>
<keyword evidence="3" id="KW-1185">Reference proteome</keyword>
<comment type="caution">
    <text evidence="2">The sequence shown here is derived from an EMBL/GenBank/DDBJ whole genome shotgun (WGS) entry which is preliminary data.</text>
</comment>
<evidence type="ECO:0000256" key="1">
    <source>
        <dbReference type="SAM" id="Coils"/>
    </source>
</evidence>
<name>A0AAV4SQ72_CAEEX</name>
<sequence>MGDADSQIQDGRRVSENNIIFFSVADNPGLDAEQMTRVLDALDQDITNLHQTVHDLEDRTLRA</sequence>
<feature type="non-terminal residue" evidence="2">
    <location>
        <position position="63"/>
    </location>
</feature>
<evidence type="ECO:0000313" key="3">
    <source>
        <dbReference type="Proteomes" id="UP001054945"/>
    </source>
</evidence>
<organism evidence="2 3">
    <name type="scientific">Caerostris extrusa</name>
    <name type="common">Bark spider</name>
    <name type="synonym">Caerostris bankana</name>
    <dbReference type="NCBI Taxonomy" id="172846"/>
    <lineage>
        <taxon>Eukaryota</taxon>
        <taxon>Metazoa</taxon>
        <taxon>Ecdysozoa</taxon>
        <taxon>Arthropoda</taxon>
        <taxon>Chelicerata</taxon>
        <taxon>Arachnida</taxon>
        <taxon>Araneae</taxon>
        <taxon>Araneomorphae</taxon>
        <taxon>Entelegynae</taxon>
        <taxon>Araneoidea</taxon>
        <taxon>Araneidae</taxon>
        <taxon>Caerostris</taxon>
    </lineage>
</organism>